<accession>A0A0D1D8N7</accession>
<reference evidence="1 2" key="1">
    <citation type="submission" date="2015-02" db="EMBL/GenBank/DDBJ databases">
        <title>Genome Sequence of Jannaschia aquimarina DSM28248, a member of the Roseobacter clade.</title>
        <authorList>
            <person name="Voget S."/>
            <person name="Daniel R."/>
        </authorList>
    </citation>
    <scope>NUCLEOTIDE SEQUENCE [LARGE SCALE GENOMIC DNA]</scope>
    <source>
        <strain evidence="1 2">GSW-M26</strain>
    </source>
</reference>
<protein>
    <submittedName>
        <fullName evidence="1">Uncharacterized protein</fullName>
    </submittedName>
</protein>
<evidence type="ECO:0000313" key="2">
    <source>
        <dbReference type="Proteomes" id="UP000032232"/>
    </source>
</evidence>
<dbReference type="RefSeq" id="WP_043918840.1">
    <property type="nucleotide sequence ID" value="NZ_FZPF01000006.1"/>
</dbReference>
<sequence length="193" mass="20616">MNTRFDPAHARSPARAAIHARAQARAAAESVADSFDWRPDTALTFLAGALTSYAETDSFMGALDEMTEFALRRVGEGEVAFRDFDGRIAGTLSADRAEVIFAGVTASRLMREVISRYCAGPTGLPERAEVDAGGRTIHLAAARLSRGRMVRHVCEDTLTQNAMGCGMRAARLTLAPLPPGVLMLGQPGPTPED</sequence>
<keyword evidence="2" id="KW-1185">Reference proteome</keyword>
<dbReference type="Proteomes" id="UP000032232">
    <property type="component" value="Unassembled WGS sequence"/>
</dbReference>
<name>A0A0D1D8N7_9RHOB</name>
<organism evidence="1 2">
    <name type="scientific">Jannaschia aquimarina</name>
    <dbReference type="NCBI Taxonomy" id="935700"/>
    <lineage>
        <taxon>Bacteria</taxon>
        <taxon>Pseudomonadati</taxon>
        <taxon>Pseudomonadota</taxon>
        <taxon>Alphaproteobacteria</taxon>
        <taxon>Rhodobacterales</taxon>
        <taxon>Roseobacteraceae</taxon>
        <taxon>Jannaschia</taxon>
    </lineage>
</organism>
<dbReference type="OrthoDB" id="10005028at2"/>
<proteinExistence type="predicted"/>
<evidence type="ECO:0000313" key="1">
    <source>
        <dbReference type="EMBL" id="KIT16273.1"/>
    </source>
</evidence>
<gene>
    <name evidence="1" type="ORF">jaqu_20270</name>
</gene>
<comment type="caution">
    <text evidence="1">The sequence shown here is derived from an EMBL/GenBank/DDBJ whole genome shotgun (WGS) entry which is preliminary data.</text>
</comment>
<dbReference type="EMBL" id="JYFE01000037">
    <property type="protein sequence ID" value="KIT16273.1"/>
    <property type="molecule type" value="Genomic_DNA"/>
</dbReference>
<dbReference type="AlphaFoldDB" id="A0A0D1D8N7"/>
<dbReference type="PATRIC" id="fig|935700.4.peg.2094"/>